<reference evidence="2 3" key="1">
    <citation type="submission" date="2024-01" db="EMBL/GenBank/DDBJ databases">
        <authorList>
            <person name="Allen C."/>
            <person name="Tagirdzhanova G."/>
        </authorList>
    </citation>
    <scope>NUCLEOTIDE SEQUENCE [LARGE SCALE GENOMIC DNA]</scope>
</reference>
<name>A0ABP0BCM1_9PEZI</name>
<evidence type="ECO:0000313" key="3">
    <source>
        <dbReference type="Proteomes" id="UP001642482"/>
    </source>
</evidence>
<feature type="compositionally biased region" description="Low complexity" evidence="1">
    <location>
        <begin position="88"/>
        <end position="100"/>
    </location>
</feature>
<feature type="region of interest" description="Disordered" evidence="1">
    <location>
        <begin position="372"/>
        <end position="416"/>
    </location>
</feature>
<accession>A0ABP0BCM1</accession>
<feature type="compositionally biased region" description="Acidic residues" evidence="1">
    <location>
        <begin position="470"/>
        <end position="504"/>
    </location>
</feature>
<keyword evidence="3" id="KW-1185">Reference proteome</keyword>
<feature type="region of interest" description="Disordered" evidence="1">
    <location>
        <begin position="88"/>
        <end position="162"/>
    </location>
</feature>
<feature type="compositionally biased region" description="Low complexity" evidence="1">
    <location>
        <begin position="269"/>
        <end position="288"/>
    </location>
</feature>
<comment type="caution">
    <text evidence="2">The sequence shown here is derived from an EMBL/GenBank/DDBJ whole genome shotgun (WGS) entry which is preliminary data.</text>
</comment>
<feature type="region of interest" description="Disordered" evidence="1">
    <location>
        <begin position="248"/>
        <end position="292"/>
    </location>
</feature>
<feature type="compositionally biased region" description="Acidic residues" evidence="1">
    <location>
        <begin position="375"/>
        <end position="398"/>
    </location>
</feature>
<proteinExistence type="predicted"/>
<protein>
    <submittedName>
        <fullName evidence="2">Uncharacterized protein</fullName>
    </submittedName>
</protein>
<evidence type="ECO:0000256" key="1">
    <source>
        <dbReference type="SAM" id="MobiDB-lite"/>
    </source>
</evidence>
<feature type="region of interest" description="Disordered" evidence="1">
    <location>
        <begin position="310"/>
        <end position="335"/>
    </location>
</feature>
<organism evidence="2 3">
    <name type="scientific">Sporothrix eucalyptigena</name>
    <dbReference type="NCBI Taxonomy" id="1812306"/>
    <lineage>
        <taxon>Eukaryota</taxon>
        <taxon>Fungi</taxon>
        <taxon>Dikarya</taxon>
        <taxon>Ascomycota</taxon>
        <taxon>Pezizomycotina</taxon>
        <taxon>Sordariomycetes</taxon>
        <taxon>Sordariomycetidae</taxon>
        <taxon>Ophiostomatales</taxon>
        <taxon>Ophiostomataceae</taxon>
        <taxon>Sporothrix</taxon>
    </lineage>
</organism>
<sequence length="532" mass="56776">MAASMPWLPFPFGPQIPVTPPPDHQSFSLAQGPPPLSPNLLKSFSQEIYGNGNSILGSALNHSLNNGFSGGLKTAGYQARMMANQRPAPGSVAAGVSGAGMHVFPPPPPPLQRQQNKQQPNTKTEAKETKTAASTATTTTAPSASDKTTAGGSTTTGATTAVDTTATATTAVPSTMEGPLSASDPRYLAMASRIAAYYHQRCQAVANFQQQRCQAWANMQRQKSQEMTQAAMLVVAWYIRDRIQRRRRREKRQFRRGLAAKAAGNNPPATRANGARGAAARRGAAAAGTTGGRITKGEAVRKWVLQIPESSAALSPNTPGARDRPVDPDEVSFDIDRDTVSDKDMRLYNVADNLIKSQLARIDVPMMGALSFEPSESETDSDEEEEEEEEDNEDEDEPIGPGGHNDEDDIMLNYEERGAPIEAVAVGVEAMITDATATAIRAGLGAGAGIHRPVSAGKAASVGKAVEPAAAEDDEEYYMEEDDDDYDFEDDEEFEEEDYEEDDGQQVSELVHHGTGAGSGSSGSRQQTSSFP</sequence>
<feature type="compositionally biased region" description="Low complexity" evidence="1">
    <location>
        <begin position="112"/>
        <end position="123"/>
    </location>
</feature>
<dbReference type="Proteomes" id="UP001642482">
    <property type="component" value="Unassembled WGS sequence"/>
</dbReference>
<gene>
    <name evidence="2" type="ORF">SEUCBS140593_003162</name>
</gene>
<feature type="compositionally biased region" description="Low complexity" evidence="1">
    <location>
        <begin position="131"/>
        <end position="162"/>
    </location>
</feature>
<dbReference type="EMBL" id="CAWUHD010000023">
    <property type="protein sequence ID" value="CAK7217298.1"/>
    <property type="molecule type" value="Genomic_DNA"/>
</dbReference>
<evidence type="ECO:0000313" key="2">
    <source>
        <dbReference type="EMBL" id="CAK7217298.1"/>
    </source>
</evidence>
<feature type="compositionally biased region" description="Low complexity" evidence="1">
    <location>
        <begin position="522"/>
        <end position="532"/>
    </location>
</feature>
<feature type="region of interest" description="Disordered" evidence="1">
    <location>
        <begin position="448"/>
        <end position="532"/>
    </location>
</feature>